<organism evidence="1 2">
    <name type="scientific">Ciceribacter thiooxidans</name>
    <dbReference type="NCBI Taxonomy" id="1969821"/>
    <lineage>
        <taxon>Bacteria</taxon>
        <taxon>Pseudomonadati</taxon>
        <taxon>Pseudomonadota</taxon>
        <taxon>Alphaproteobacteria</taxon>
        <taxon>Hyphomicrobiales</taxon>
        <taxon>Rhizobiaceae</taxon>
        <taxon>Ciceribacter</taxon>
    </lineage>
</organism>
<name>A0ABV7I215_9HYPH</name>
<dbReference type="InterPro" id="IPR051239">
    <property type="entry name" value="2'-dNMP_N-hydrolase"/>
</dbReference>
<dbReference type="EMBL" id="JBHRTG010000009">
    <property type="protein sequence ID" value="MFC3163758.1"/>
    <property type="molecule type" value="Genomic_DNA"/>
</dbReference>
<sequence>MPLKLYLAGPEVFLKDARSVLDAKAQLTRAYGFEPVKPGDIFIEPAPTPREFGLRISSVDEHMMNSADGIIANLTPFRGIAADVGTAFELGYMCAQGKIACAYTNVADSHFDRAMRHYEGSVSKDENGRWRGPDGISIEDVEMIDNLMLHGGVVRRSGLVAVHAAAPEALYSDLTAFEQCLKFIAERHGDRL</sequence>
<comment type="caution">
    <text evidence="1">The sequence shown here is derived from an EMBL/GenBank/DDBJ whole genome shotgun (WGS) entry which is preliminary data.</text>
</comment>
<dbReference type="Pfam" id="PF05014">
    <property type="entry name" value="Nuc_deoxyrib_tr"/>
    <property type="match status" value="1"/>
</dbReference>
<reference evidence="2" key="1">
    <citation type="journal article" date="2019" name="Int. J. Syst. Evol. Microbiol.">
        <title>The Global Catalogue of Microorganisms (GCM) 10K type strain sequencing project: providing services to taxonomists for standard genome sequencing and annotation.</title>
        <authorList>
            <consortium name="The Broad Institute Genomics Platform"/>
            <consortium name="The Broad Institute Genome Sequencing Center for Infectious Disease"/>
            <person name="Wu L."/>
            <person name="Ma J."/>
        </authorList>
    </citation>
    <scope>NUCLEOTIDE SEQUENCE [LARGE SCALE GENOMIC DNA]</scope>
    <source>
        <strain evidence="2">KCTC 52231</strain>
    </source>
</reference>
<dbReference type="SUPFAM" id="SSF52309">
    <property type="entry name" value="N-(deoxy)ribosyltransferase-like"/>
    <property type="match status" value="1"/>
</dbReference>
<dbReference type="InterPro" id="IPR007710">
    <property type="entry name" value="Nucleoside_deoxyribTrfase"/>
</dbReference>
<gene>
    <name evidence="1" type="ORF">ACFOHV_10760</name>
</gene>
<evidence type="ECO:0000313" key="1">
    <source>
        <dbReference type="EMBL" id="MFC3163758.1"/>
    </source>
</evidence>
<dbReference type="Gene3D" id="3.40.50.450">
    <property type="match status" value="1"/>
</dbReference>
<proteinExistence type="predicted"/>
<evidence type="ECO:0000313" key="2">
    <source>
        <dbReference type="Proteomes" id="UP001595647"/>
    </source>
</evidence>
<dbReference type="PANTHER" id="PTHR15364:SF0">
    <property type="entry name" value="2'-DEOXYNUCLEOSIDE 5'-PHOSPHATE N-HYDROLASE 1"/>
    <property type="match status" value="1"/>
</dbReference>
<keyword evidence="2" id="KW-1185">Reference proteome</keyword>
<dbReference type="RefSeq" id="WP_182304839.1">
    <property type="nucleotide sequence ID" value="NZ_CP059896.1"/>
</dbReference>
<protein>
    <submittedName>
        <fullName evidence="1">Nucleoside 2-deoxyribosyltransferase</fullName>
    </submittedName>
</protein>
<dbReference type="PANTHER" id="PTHR15364">
    <property type="entry name" value="2'-DEOXYNUCLEOSIDE 5'-PHOSPHATE N-HYDROLASE 1"/>
    <property type="match status" value="1"/>
</dbReference>
<dbReference type="Proteomes" id="UP001595647">
    <property type="component" value="Unassembled WGS sequence"/>
</dbReference>
<accession>A0ABV7I215</accession>